<proteinExistence type="predicted"/>
<dbReference type="InterPro" id="IPR027417">
    <property type="entry name" value="P-loop_NTPase"/>
</dbReference>
<protein>
    <recommendedName>
        <fullName evidence="5">ATPase AAA-type core domain-containing protein</fullName>
    </recommendedName>
</protein>
<reference evidence="4" key="1">
    <citation type="submission" date="2011-12" db="EMBL/GenBank/DDBJ databases">
        <authorList>
            <consortium name="The Broad Institute Genome Sequencing Platform"/>
            <person name="Russ C."/>
            <person name="Tyler B."/>
            <person name="Panabieres F."/>
            <person name="Shan W."/>
            <person name="Tripathy S."/>
            <person name="Grunwald N."/>
            <person name="Machado M."/>
            <person name="Young S.K."/>
            <person name="Zeng Q."/>
            <person name="Gargeya S."/>
            <person name="Fitzgerald M."/>
            <person name="Haas B."/>
            <person name="Abouelleil A."/>
            <person name="Alvarado L."/>
            <person name="Arachchi H.M."/>
            <person name="Berlin A."/>
            <person name="Chapman S.B."/>
            <person name="Gearin G."/>
            <person name="Goldberg J."/>
            <person name="Griggs A."/>
            <person name="Gujja S."/>
            <person name="Hansen M."/>
            <person name="Heiman D."/>
            <person name="Howarth C."/>
            <person name="Larimer J."/>
            <person name="Lui A."/>
            <person name="MacDonald P.J.P."/>
            <person name="McCowen C."/>
            <person name="Montmayeur A."/>
            <person name="Murphy C."/>
            <person name="Neiman D."/>
            <person name="Pearson M."/>
            <person name="Priest M."/>
            <person name="Roberts A."/>
            <person name="Saif S."/>
            <person name="Shea T."/>
            <person name="Sisk P."/>
            <person name="Stolte C."/>
            <person name="Sykes S."/>
            <person name="Wortman J."/>
            <person name="Nusbaum C."/>
            <person name="Birren B."/>
        </authorList>
    </citation>
    <scope>NUCLEOTIDE SEQUENCE [LARGE SCALE GENOMIC DNA]</scope>
    <source>
        <strain evidence="4">INRA-310</strain>
    </source>
</reference>
<keyword evidence="2" id="KW-0677">Repeat</keyword>
<dbReference type="GO" id="GO:0005319">
    <property type="term" value="F:lipid transporter activity"/>
    <property type="evidence" value="ECO:0007669"/>
    <property type="project" value="TreeGrafter"/>
</dbReference>
<evidence type="ECO:0000256" key="2">
    <source>
        <dbReference type="ARBA" id="ARBA00022737"/>
    </source>
</evidence>
<feature type="non-terminal residue" evidence="3">
    <location>
        <position position="127"/>
    </location>
</feature>
<sequence>MDPYSRRSVWDILQNNRNGRVMVLTTHFMDEADILGDRIAIMAECELRCSGSSLFLKNRFGAGYNLTVVKDDERCDDKELVAFISSYVPSSQVLSNVGSEIAFQLSLDSSPLFAEMFAELDRQSKQL</sequence>
<dbReference type="VEuPathDB" id="FungiDB:PPTG_20870"/>
<evidence type="ECO:0008006" key="5">
    <source>
        <dbReference type="Google" id="ProtNLM"/>
    </source>
</evidence>
<reference evidence="3 4" key="2">
    <citation type="submission" date="2013-11" db="EMBL/GenBank/DDBJ databases">
        <title>The Genome Sequence of Phytophthora parasitica INRA-310.</title>
        <authorList>
            <consortium name="The Broad Institute Genomics Platform"/>
            <person name="Russ C."/>
            <person name="Tyler B."/>
            <person name="Panabieres F."/>
            <person name="Shan W."/>
            <person name="Tripathy S."/>
            <person name="Grunwald N."/>
            <person name="Machado M."/>
            <person name="Johnson C.S."/>
            <person name="Arredondo F."/>
            <person name="Hong C."/>
            <person name="Coffey M."/>
            <person name="Young S.K."/>
            <person name="Zeng Q."/>
            <person name="Gargeya S."/>
            <person name="Fitzgerald M."/>
            <person name="Abouelleil A."/>
            <person name="Alvarado L."/>
            <person name="Chapman S.B."/>
            <person name="Gainer-Dewar J."/>
            <person name="Goldberg J."/>
            <person name="Griggs A."/>
            <person name="Gujja S."/>
            <person name="Hansen M."/>
            <person name="Howarth C."/>
            <person name="Imamovic A."/>
            <person name="Ireland A."/>
            <person name="Larimer J."/>
            <person name="McCowan C."/>
            <person name="Murphy C."/>
            <person name="Pearson M."/>
            <person name="Poon T.W."/>
            <person name="Priest M."/>
            <person name="Roberts A."/>
            <person name="Saif S."/>
            <person name="Shea T."/>
            <person name="Sykes S."/>
            <person name="Wortman J."/>
            <person name="Nusbaum C."/>
            <person name="Birren B."/>
        </authorList>
    </citation>
    <scope>NUCLEOTIDE SEQUENCE [LARGE SCALE GENOMIC DNA]</scope>
    <source>
        <strain evidence="3 4">INRA-310</strain>
    </source>
</reference>
<dbReference type="OrthoDB" id="5986769at2759"/>
<dbReference type="EMBL" id="KI669561">
    <property type="protein sequence ID" value="ETN25082.1"/>
    <property type="molecule type" value="Genomic_DNA"/>
</dbReference>
<evidence type="ECO:0000256" key="1">
    <source>
        <dbReference type="ARBA" id="ARBA00022448"/>
    </source>
</evidence>
<gene>
    <name evidence="3" type="ORF">PPTG_20870</name>
</gene>
<dbReference type="STRING" id="761204.W2RI61"/>
<dbReference type="RefSeq" id="XP_008891318.1">
    <property type="nucleotide sequence ID" value="XM_008893070.1"/>
</dbReference>
<organism evidence="3 4">
    <name type="scientific">Phytophthora nicotianae (strain INRA-310)</name>
    <name type="common">Phytophthora parasitica</name>
    <dbReference type="NCBI Taxonomy" id="761204"/>
    <lineage>
        <taxon>Eukaryota</taxon>
        <taxon>Sar</taxon>
        <taxon>Stramenopiles</taxon>
        <taxon>Oomycota</taxon>
        <taxon>Peronosporomycetes</taxon>
        <taxon>Peronosporales</taxon>
        <taxon>Peronosporaceae</taxon>
        <taxon>Phytophthora</taxon>
    </lineage>
</organism>
<dbReference type="OMA" id="ESHKFIT"/>
<name>W2RI61_PHYN3</name>
<accession>W2RI61</accession>
<dbReference type="GeneID" id="20189469"/>
<keyword evidence="1" id="KW-0813">Transport</keyword>
<dbReference type="GO" id="GO:0140359">
    <property type="term" value="F:ABC-type transporter activity"/>
    <property type="evidence" value="ECO:0007669"/>
    <property type="project" value="InterPro"/>
</dbReference>
<dbReference type="InterPro" id="IPR026082">
    <property type="entry name" value="ABCA"/>
</dbReference>
<dbReference type="SUPFAM" id="SSF52540">
    <property type="entry name" value="P-loop containing nucleoside triphosphate hydrolases"/>
    <property type="match status" value="1"/>
</dbReference>
<evidence type="ECO:0000313" key="3">
    <source>
        <dbReference type="EMBL" id="ETN25082.1"/>
    </source>
</evidence>
<dbReference type="PANTHER" id="PTHR19229">
    <property type="entry name" value="ATP-BINDING CASSETTE TRANSPORTER SUBFAMILY A ABCA"/>
    <property type="match status" value="1"/>
</dbReference>
<dbReference type="Gene3D" id="3.40.50.300">
    <property type="entry name" value="P-loop containing nucleotide triphosphate hydrolases"/>
    <property type="match status" value="1"/>
</dbReference>
<dbReference type="AlphaFoldDB" id="W2RI61"/>
<evidence type="ECO:0000313" key="4">
    <source>
        <dbReference type="Proteomes" id="UP000018817"/>
    </source>
</evidence>
<dbReference type="PANTHER" id="PTHR19229:SF36">
    <property type="entry name" value="ATP-BINDING CASSETTE SUB-FAMILY A MEMBER 2"/>
    <property type="match status" value="1"/>
</dbReference>
<dbReference type="GO" id="GO:0016020">
    <property type="term" value="C:membrane"/>
    <property type="evidence" value="ECO:0007669"/>
    <property type="project" value="InterPro"/>
</dbReference>
<dbReference type="Proteomes" id="UP000018817">
    <property type="component" value="Unassembled WGS sequence"/>
</dbReference>